<reference evidence="1" key="1">
    <citation type="submission" date="2019-09" db="EMBL/GenBank/DDBJ databases">
        <authorList>
            <person name="Zhang L."/>
        </authorList>
    </citation>
    <scope>NUCLEOTIDE SEQUENCE</scope>
</reference>
<name>A0A5K0YZZ7_9MAGN</name>
<gene>
    <name evidence="1" type="ORF">NYM_LOCUS10016</name>
</gene>
<accession>A0A5K0YZZ7</accession>
<sequence>MPRRPRHTMCTSLPRRWGFTGDQYIISQCAQSYGYAYNILSSLEKVLLKDEKGRENKLDN</sequence>
<dbReference type="EMBL" id="LR721778">
    <property type="protein sequence ID" value="VVV82955.1"/>
    <property type="molecule type" value="Genomic_DNA"/>
</dbReference>
<organism evidence="1">
    <name type="scientific">Nymphaea colorata</name>
    <name type="common">pocket water lily</name>
    <dbReference type="NCBI Taxonomy" id="210225"/>
    <lineage>
        <taxon>Eukaryota</taxon>
        <taxon>Viridiplantae</taxon>
        <taxon>Streptophyta</taxon>
        <taxon>Embryophyta</taxon>
        <taxon>Tracheophyta</taxon>
        <taxon>Spermatophyta</taxon>
        <taxon>Magnoliopsida</taxon>
        <taxon>Nymphaeales</taxon>
        <taxon>Nymphaeaceae</taxon>
        <taxon>Nymphaea</taxon>
    </lineage>
</organism>
<proteinExistence type="predicted"/>
<evidence type="ECO:0000313" key="1">
    <source>
        <dbReference type="EMBL" id="VVV82955.1"/>
    </source>
</evidence>
<protein>
    <submittedName>
        <fullName evidence="1">Uncharacterized protein</fullName>
    </submittedName>
</protein>
<dbReference type="AlphaFoldDB" id="A0A5K0YZZ7"/>